<evidence type="ECO:0000313" key="4">
    <source>
        <dbReference type="EMBL" id="QBD81764.1"/>
    </source>
</evidence>
<dbReference type="Proteomes" id="UP000290365">
    <property type="component" value="Chromosome"/>
</dbReference>
<dbReference type="Pfam" id="PF05374">
    <property type="entry name" value="Mu-conotoxin"/>
    <property type="match status" value="1"/>
</dbReference>
<dbReference type="GO" id="GO:0090729">
    <property type="term" value="F:toxin activity"/>
    <property type="evidence" value="ECO:0007669"/>
    <property type="project" value="UniProtKB-KW"/>
</dbReference>
<dbReference type="EMBL" id="CP035758">
    <property type="protein sequence ID" value="QBD81764.1"/>
    <property type="molecule type" value="Genomic_DNA"/>
</dbReference>
<dbReference type="AlphaFoldDB" id="A0A4P6K126"/>
<name>A0A4P6K126_KTERU</name>
<evidence type="ECO:0000313" key="5">
    <source>
        <dbReference type="Proteomes" id="UP000290365"/>
    </source>
</evidence>
<evidence type="ECO:0000256" key="3">
    <source>
        <dbReference type="ARBA" id="ARBA00022656"/>
    </source>
</evidence>
<keyword evidence="3" id="KW-0800">Toxin</keyword>
<reference evidence="4 5" key="1">
    <citation type="submission" date="2019-01" db="EMBL/GenBank/DDBJ databases">
        <title>Ktedonosporobacter rubrisoli SCAWS-G2.</title>
        <authorList>
            <person name="Huang Y."/>
            <person name="Yan B."/>
        </authorList>
    </citation>
    <scope>NUCLEOTIDE SEQUENCE [LARGE SCALE GENOMIC DNA]</scope>
    <source>
        <strain evidence="4 5">SCAWS-G2</strain>
    </source>
</reference>
<dbReference type="GO" id="GO:0019871">
    <property type="term" value="F:sodium channel inhibitor activity"/>
    <property type="evidence" value="ECO:0007669"/>
    <property type="project" value="InterPro"/>
</dbReference>
<dbReference type="InterPro" id="IPR008036">
    <property type="entry name" value="Conotoxin_mu-typ"/>
</dbReference>
<protein>
    <submittedName>
        <fullName evidence="4">Uncharacterized protein</fullName>
    </submittedName>
</protein>
<organism evidence="4 5">
    <name type="scientific">Ktedonosporobacter rubrisoli</name>
    <dbReference type="NCBI Taxonomy" id="2509675"/>
    <lineage>
        <taxon>Bacteria</taxon>
        <taxon>Bacillati</taxon>
        <taxon>Chloroflexota</taxon>
        <taxon>Ktedonobacteria</taxon>
        <taxon>Ktedonobacterales</taxon>
        <taxon>Ktedonosporobacteraceae</taxon>
        <taxon>Ktedonosporobacter</taxon>
    </lineage>
</organism>
<dbReference type="GO" id="GO:0005576">
    <property type="term" value="C:extracellular region"/>
    <property type="evidence" value="ECO:0007669"/>
    <property type="project" value="UniProtKB-SubCell"/>
</dbReference>
<dbReference type="KEGG" id="kbs:EPA93_39645"/>
<sequence length="52" mass="5786">MLATLTRNTATYFRQARNRRCKPLRCGRSSNASIVYSSTPMARLSCVTSCPS</sequence>
<keyword evidence="2" id="KW-0964">Secreted</keyword>
<evidence type="ECO:0000256" key="1">
    <source>
        <dbReference type="ARBA" id="ARBA00004613"/>
    </source>
</evidence>
<gene>
    <name evidence="4" type="ORF">EPA93_39645</name>
</gene>
<evidence type="ECO:0000256" key="2">
    <source>
        <dbReference type="ARBA" id="ARBA00022525"/>
    </source>
</evidence>
<proteinExistence type="predicted"/>
<comment type="subcellular location">
    <subcellularLocation>
        <location evidence="1">Secreted</location>
    </subcellularLocation>
</comment>
<keyword evidence="5" id="KW-1185">Reference proteome</keyword>
<accession>A0A4P6K126</accession>